<feature type="domain" description="Copper amine oxidase catalytic" evidence="10">
    <location>
        <begin position="258"/>
        <end position="666"/>
    </location>
</feature>
<feature type="active site" description="Schiff-base intermediate with substrate; via topaquinone" evidence="6">
    <location>
        <position position="417"/>
    </location>
</feature>
<dbReference type="GO" id="GO:0009308">
    <property type="term" value="P:amine metabolic process"/>
    <property type="evidence" value="ECO:0007669"/>
    <property type="project" value="UniProtKB-UniRule"/>
</dbReference>
<dbReference type="NCBIfam" id="NF008559">
    <property type="entry name" value="PRK11504.1"/>
    <property type="match status" value="1"/>
</dbReference>
<dbReference type="PATRIC" id="fig|378806.16.peg.3730"/>
<dbReference type="InterPro" id="IPR015798">
    <property type="entry name" value="Cu_amine_oxidase_C"/>
</dbReference>
<dbReference type="InterPro" id="IPR016182">
    <property type="entry name" value="Cu_amine_oxidase_N-reg"/>
</dbReference>
<dbReference type="Pfam" id="PF02728">
    <property type="entry name" value="Cu_amine_oxidN3"/>
    <property type="match status" value="1"/>
</dbReference>
<comment type="cofactor">
    <cofactor evidence="8">
        <name>Cu cation</name>
        <dbReference type="ChEBI" id="CHEBI:23378"/>
    </cofactor>
    <text evidence="8">Contains 1 topaquinone per subunit.</text>
</comment>
<dbReference type="EMBL" id="AAMD01000105">
    <property type="protein sequence ID" value="EAU64748.1"/>
    <property type="molecule type" value="Genomic_DNA"/>
</dbReference>
<dbReference type="InterPro" id="IPR015802">
    <property type="entry name" value="Cu_amine_oxidase_N3"/>
</dbReference>
<dbReference type="PANTHER" id="PTHR10638">
    <property type="entry name" value="COPPER AMINE OXIDASE"/>
    <property type="match status" value="1"/>
</dbReference>
<keyword evidence="4 8" id="KW-0560">Oxidoreductase</keyword>
<dbReference type="InterPro" id="IPR000269">
    <property type="entry name" value="Cu_amine_oxidase"/>
</dbReference>
<evidence type="ECO:0000256" key="2">
    <source>
        <dbReference type="ARBA" id="ARBA00022723"/>
    </source>
</evidence>
<dbReference type="Pfam" id="PF21994">
    <property type="entry name" value="AGAO-like_N2"/>
    <property type="match status" value="1"/>
</dbReference>
<name>Q08W78_STIAD</name>
<reference evidence="13 15" key="2">
    <citation type="journal article" date="2011" name="Mol. Biol. Evol.">
        <title>Comparative genomic analysis of fruiting body formation in Myxococcales.</title>
        <authorList>
            <person name="Huntley S."/>
            <person name="Hamann N."/>
            <person name="Wegener-Feldbrugge S."/>
            <person name="Treuner-Lange A."/>
            <person name="Kube M."/>
            <person name="Reinhardt R."/>
            <person name="Klages S."/>
            <person name="Muller R."/>
            <person name="Ronning C.M."/>
            <person name="Nierman W.C."/>
            <person name="Sogaard-Andersen L."/>
        </authorList>
    </citation>
    <scope>NUCLEOTIDE SEQUENCE [LARGE SCALE GENOMIC DNA]</scope>
    <source>
        <strain evidence="13 15">DW4/3-1</strain>
    </source>
</reference>
<dbReference type="RefSeq" id="WP_002616189.1">
    <property type="nucleotide sequence ID" value="NC_014623.1"/>
</dbReference>
<keyword evidence="5 8" id="KW-0186">Copper</keyword>
<evidence type="ECO:0000256" key="7">
    <source>
        <dbReference type="PIRSR" id="PIRSR600269-51"/>
    </source>
</evidence>
<dbReference type="SUPFAM" id="SSF54416">
    <property type="entry name" value="Amine oxidase N-terminal region"/>
    <property type="match status" value="2"/>
</dbReference>
<keyword evidence="3 6" id="KW-0801">TPQ</keyword>
<dbReference type="SUPFAM" id="SSF49998">
    <property type="entry name" value="Amine oxidase catalytic domain"/>
    <property type="match status" value="1"/>
</dbReference>
<gene>
    <name evidence="13" type="ordered locus">STAUR_3973</name>
    <name evidence="14" type="ORF">STIAU_2611</name>
</gene>
<dbReference type="eggNOG" id="COG3733">
    <property type="taxonomic scope" value="Bacteria"/>
</dbReference>
<sequence>MGDTPRFIWLLGTLMLGGLSCAGERHSAVPTPPAREPQAPPPSHPLEAFSTAEYEQAIQLLRGQGHVNESTSFPLVTPWEPSKQELERFQPGDPVQRRVFVVAYDSARNETFEAVVRVTPPGAVERWTRVPGVQPPLSMQDFDKAKGLVWQDAQWRAALLRRGVTDPHTVYLDTWAMGPSPDPQLKGHRLVKSLPFFKGDTIYSYARPVEGLLALVDLTAQKVVEVIDRGEVPIPQGVGAYDEQAVGPLRARPHPVVLTQPEGANFTLTGNEVRWQNWRFRVEVHPREGPVLHQVTYTDQGRERKILHRLSLSEMLVPYGDPQDTWSWRSAFDVGEYTFGDKTSPLDPGIDVPSNATFLSSAHVDPSGKAQETPRALALYERDGGVLWKHYDAHLKHNESRRGIELVVSFGVVIENYDYMLNYLFKQDGSLDVQVVLTGIMLAKAVPPQTGQAPHAEHEAYGHKVAEGVVAVHHQHFFSFRLDFDVDGLRNSLLEMNTSSLPAGPANPAGNAFSMRMEPLRTETQAQRDMSLAHARRWLIINPNERNALGHPTGYALIPGENSPPFALPENLSRRRAGFIDHAFWATRYAPEELNAAGPYPNQSQGGDGLPSWVKDDQPLVNEDVVVWYTLGVTHTPRPEEWPVMPTAHAGFKLLPVGFFTRNPALDLPMAPRMSP</sequence>
<evidence type="ECO:0000313" key="15">
    <source>
        <dbReference type="Proteomes" id="UP000001351"/>
    </source>
</evidence>
<organism evidence="14 16">
    <name type="scientific">Stigmatella aurantiaca (strain DW4/3-1)</name>
    <dbReference type="NCBI Taxonomy" id="378806"/>
    <lineage>
        <taxon>Bacteria</taxon>
        <taxon>Pseudomonadati</taxon>
        <taxon>Myxococcota</taxon>
        <taxon>Myxococcia</taxon>
        <taxon>Myxococcales</taxon>
        <taxon>Cystobacterineae</taxon>
        <taxon>Archangiaceae</taxon>
        <taxon>Stigmatella</taxon>
    </lineage>
</organism>
<dbReference type="AlphaFoldDB" id="Q08W78"/>
<feature type="compositionally biased region" description="Pro residues" evidence="9">
    <location>
        <begin position="30"/>
        <end position="44"/>
    </location>
</feature>
<evidence type="ECO:0000313" key="14">
    <source>
        <dbReference type="EMBL" id="EAU64748.1"/>
    </source>
</evidence>
<evidence type="ECO:0000256" key="4">
    <source>
        <dbReference type="ARBA" id="ARBA00023002"/>
    </source>
</evidence>
<evidence type="ECO:0000259" key="12">
    <source>
        <dbReference type="Pfam" id="PF21994"/>
    </source>
</evidence>
<evidence type="ECO:0000256" key="3">
    <source>
        <dbReference type="ARBA" id="ARBA00022772"/>
    </source>
</evidence>
<evidence type="ECO:0000256" key="5">
    <source>
        <dbReference type="ARBA" id="ARBA00023008"/>
    </source>
</evidence>
<feature type="domain" description="Copper amine oxidase N3-terminal" evidence="11">
    <location>
        <begin position="135"/>
        <end position="233"/>
    </location>
</feature>
<reference evidence="14 16" key="1">
    <citation type="submission" date="2006-04" db="EMBL/GenBank/DDBJ databases">
        <authorList>
            <person name="Nierman W.C."/>
        </authorList>
    </citation>
    <scope>NUCLEOTIDE SEQUENCE [LARGE SCALE GENOMIC DNA]</scope>
    <source>
        <strain evidence="14 16">DW4/3-1</strain>
    </source>
</reference>
<dbReference type="PROSITE" id="PS51257">
    <property type="entry name" value="PROKAR_LIPOPROTEIN"/>
    <property type="match status" value="1"/>
</dbReference>
<evidence type="ECO:0000256" key="9">
    <source>
        <dbReference type="SAM" id="MobiDB-lite"/>
    </source>
</evidence>
<evidence type="ECO:0000259" key="10">
    <source>
        <dbReference type="Pfam" id="PF01179"/>
    </source>
</evidence>
<dbReference type="EMBL" id="CP002271">
    <property type="protein sequence ID" value="ADO71761.1"/>
    <property type="molecule type" value="Genomic_DNA"/>
</dbReference>
<keyword evidence="2 8" id="KW-0479">Metal-binding</keyword>
<keyword evidence="15" id="KW-1185">Reference proteome</keyword>
<dbReference type="GO" id="GO:0008131">
    <property type="term" value="F:primary methylamine oxidase activity"/>
    <property type="evidence" value="ECO:0007669"/>
    <property type="project" value="InterPro"/>
</dbReference>
<dbReference type="Proteomes" id="UP000001351">
    <property type="component" value="Chromosome"/>
</dbReference>
<evidence type="ECO:0000313" key="13">
    <source>
        <dbReference type="EMBL" id="ADO71761.1"/>
    </source>
</evidence>
<dbReference type="GO" id="GO:0048038">
    <property type="term" value="F:quinone binding"/>
    <property type="evidence" value="ECO:0007669"/>
    <property type="project" value="InterPro"/>
</dbReference>
<evidence type="ECO:0000259" key="11">
    <source>
        <dbReference type="Pfam" id="PF02728"/>
    </source>
</evidence>
<dbReference type="InterPro" id="IPR036460">
    <property type="entry name" value="Cu_amine_oxidase_C_sf"/>
</dbReference>
<evidence type="ECO:0000256" key="8">
    <source>
        <dbReference type="RuleBase" id="RU000672"/>
    </source>
</evidence>
<evidence type="ECO:0000256" key="6">
    <source>
        <dbReference type="PIRSR" id="PIRSR600269-50"/>
    </source>
</evidence>
<feature type="active site" description="Proton acceptor" evidence="6">
    <location>
        <position position="333"/>
    </location>
</feature>
<dbReference type="GO" id="GO:0005507">
    <property type="term" value="F:copper ion binding"/>
    <property type="evidence" value="ECO:0007669"/>
    <property type="project" value="InterPro"/>
</dbReference>
<evidence type="ECO:0000313" key="16">
    <source>
        <dbReference type="Proteomes" id="UP000032702"/>
    </source>
</evidence>
<feature type="region of interest" description="Disordered" evidence="9">
    <location>
        <begin position="25"/>
        <end position="46"/>
    </location>
</feature>
<dbReference type="OrthoDB" id="9772590at2"/>
<proteinExistence type="inferred from homology"/>
<dbReference type="KEGG" id="sur:STAUR_3973"/>
<dbReference type="Gene3D" id="3.10.450.40">
    <property type="match status" value="2"/>
</dbReference>
<accession>Q08W78</accession>
<comment type="PTM">
    <text evidence="7 8">Topaquinone (TPQ) is generated by copper-dependent autoxidation of a specific tyrosyl residue.</text>
</comment>
<protein>
    <recommendedName>
        <fullName evidence="8">Amine oxidase</fullName>
        <ecNumber evidence="8">1.4.3.-</ecNumber>
    </recommendedName>
</protein>
<evidence type="ECO:0000256" key="1">
    <source>
        <dbReference type="ARBA" id="ARBA00007983"/>
    </source>
</evidence>
<comment type="similarity">
    <text evidence="1 8">Belongs to the copper/topaquinone oxidase family.</text>
</comment>
<dbReference type="InterPro" id="IPR054157">
    <property type="entry name" value="AGAO-like_N2"/>
</dbReference>
<feature type="modified residue" description="2',4',5'-topaquinone" evidence="7">
    <location>
        <position position="417"/>
    </location>
</feature>
<dbReference type="Gene3D" id="2.70.98.20">
    <property type="entry name" value="Copper amine oxidase, catalytic domain"/>
    <property type="match status" value="1"/>
</dbReference>
<dbReference type="Pfam" id="PF01179">
    <property type="entry name" value="Cu_amine_oxid"/>
    <property type="match status" value="1"/>
</dbReference>
<dbReference type="Proteomes" id="UP000032702">
    <property type="component" value="Unassembled WGS sequence"/>
</dbReference>
<dbReference type="STRING" id="378806.STAUR_3973"/>
<dbReference type="HOGENOM" id="CLU_011500_3_2_7"/>
<feature type="domain" description="AGAO-like N2" evidence="12">
    <location>
        <begin position="51"/>
        <end position="119"/>
    </location>
</feature>
<dbReference type="EC" id="1.4.3.-" evidence="8"/>